<dbReference type="eggNOG" id="ENOG502T9DV">
    <property type="taxonomic scope" value="Eukaryota"/>
</dbReference>
<sequence>MDFSKLQEEFYKDVAAKRDTLDKKDQGPDREKRFSEKIMGKPVVKKVQRVEEVKEENEEEKEEKEEVKEERGSETDEEMEEKDERRLSREASPTGSEKIDLGEEEEADGAASVESPDYMGIKFPFPEQTDPSMCRDEFIQSILMEQEQKYSEMKRRTTASKKGASLEMPKSVYTVSGDENPEALILTVLRKFRSSLFHTGLSLKRSTSFRRKSSVWPRSTLLMNLNRDVQKAAIEFLSVRVLKQLRLFTSPWPGEVKDIPYFLFHWSLEYFESRLYMNQLYLDVIQRERTKEDLDCVKFRTDLVEIANIIYDIRDEFAHDKNLCDHVYLILRNAMYHQNAPWIQGLKEKQKERDQLSRHKMVQSSSSAYFMVARETTILDRFENSAAYDPIELRYRVNWLNSCADQRLYRFQMREEALKTELEELTNQMNLDTMVQNNMEFMYGHEIDKAKRKIQEWTVRYDNDLENAEVAVQMTRLALQKYKDDFKFYQEQEEMYKRRIAEERALMATEAKIRQDKQAKATQQVVDVAETVKAIEAVYKPPPPKKAKKKAAKS</sequence>
<dbReference type="InParanoid" id="B3MM38"/>
<feature type="region of interest" description="Disordered" evidence="2">
    <location>
        <begin position="1"/>
        <end position="119"/>
    </location>
</feature>
<feature type="compositionally biased region" description="Acidic residues" evidence="2">
    <location>
        <begin position="53"/>
        <end position="63"/>
    </location>
</feature>
<evidence type="ECO:0000313" key="4">
    <source>
        <dbReference type="Proteomes" id="UP000007801"/>
    </source>
</evidence>
<reference evidence="3 4" key="1">
    <citation type="journal article" date="2007" name="Nature">
        <title>Evolution of genes and genomes on the Drosophila phylogeny.</title>
        <authorList>
            <consortium name="Drosophila 12 Genomes Consortium"/>
            <person name="Clark A.G."/>
            <person name="Eisen M.B."/>
            <person name="Smith D.R."/>
            <person name="Bergman C.M."/>
            <person name="Oliver B."/>
            <person name="Markow T.A."/>
            <person name="Kaufman T.C."/>
            <person name="Kellis M."/>
            <person name="Gelbart W."/>
            <person name="Iyer V.N."/>
            <person name="Pollard D.A."/>
            <person name="Sackton T.B."/>
            <person name="Larracuente A.M."/>
            <person name="Singh N.D."/>
            <person name="Abad J.P."/>
            <person name="Abt D.N."/>
            <person name="Adryan B."/>
            <person name="Aguade M."/>
            <person name="Akashi H."/>
            <person name="Anderson W.W."/>
            <person name="Aquadro C.F."/>
            <person name="Ardell D.H."/>
            <person name="Arguello R."/>
            <person name="Artieri C.G."/>
            <person name="Barbash D.A."/>
            <person name="Barker D."/>
            <person name="Barsanti P."/>
            <person name="Batterham P."/>
            <person name="Batzoglou S."/>
            <person name="Begun D."/>
            <person name="Bhutkar A."/>
            <person name="Blanco E."/>
            <person name="Bosak S.A."/>
            <person name="Bradley R.K."/>
            <person name="Brand A.D."/>
            <person name="Brent M.R."/>
            <person name="Brooks A.N."/>
            <person name="Brown R.H."/>
            <person name="Butlin R.K."/>
            <person name="Caggese C."/>
            <person name="Calvi B.R."/>
            <person name="Bernardo de Carvalho A."/>
            <person name="Caspi A."/>
            <person name="Castrezana S."/>
            <person name="Celniker S.E."/>
            <person name="Chang J.L."/>
            <person name="Chapple C."/>
            <person name="Chatterji S."/>
            <person name="Chinwalla A."/>
            <person name="Civetta A."/>
            <person name="Clifton S.W."/>
            <person name="Comeron J.M."/>
            <person name="Costello J.C."/>
            <person name="Coyne J.A."/>
            <person name="Daub J."/>
            <person name="David R.G."/>
            <person name="Delcher A.L."/>
            <person name="Delehaunty K."/>
            <person name="Do C.B."/>
            <person name="Ebling H."/>
            <person name="Edwards K."/>
            <person name="Eickbush T."/>
            <person name="Evans J.D."/>
            <person name="Filipski A."/>
            <person name="Findeiss S."/>
            <person name="Freyhult E."/>
            <person name="Fulton L."/>
            <person name="Fulton R."/>
            <person name="Garcia A.C."/>
            <person name="Gardiner A."/>
            <person name="Garfield D.A."/>
            <person name="Garvin B.E."/>
            <person name="Gibson G."/>
            <person name="Gilbert D."/>
            <person name="Gnerre S."/>
            <person name="Godfrey J."/>
            <person name="Good R."/>
            <person name="Gotea V."/>
            <person name="Gravely B."/>
            <person name="Greenberg A.J."/>
            <person name="Griffiths-Jones S."/>
            <person name="Gross S."/>
            <person name="Guigo R."/>
            <person name="Gustafson E.A."/>
            <person name="Haerty W."/>
            <person name="Hahn M.W."/>
            <person name="Halligan D.L."/>
            <person name="Halpern A.L."/>
            <person name="Halter G.M."/>
            <person name="Han M.V."/>
            <person name="Heger A."/>
            <person name="Hillier L."/>
            <person name="Hinrichs A.S."/>
            <person name="Holmes I."/>
            <person name="Hoskins R.A."/>
            <person name="Hubisz M.J."/>
            <person name="Hultmark D."/>
            <person name="Huntley M.A."/>
            <person name="Jaffe D.B."/>
            <person name="Jagadeeshan S."/>
            <person name="Jeck W.R."/>
            <person name="Johnson J."/>
            <person name="Jones C.D."/>
            <person name="Jordan W.C."/>
            <person name="Karpen G.H."/>
            <person name="Kataoka E."/>
            <person name="Keightley P.D."/>
            <person name="Kheradpour P."/>
            <person name="Kirkness E.F."/>
            <person name="Koerich L.B."/>
            <person name="Kristiansen K."/>
            <person name="Kudrna D."/>
            <person name="Kulathinal R.J."/>
            <person name="Kumar S."/>
            <person name="Kwok R."/>
            <person name="Lander E."/>
            <person name="Langley C.H."/>
            <person name="Lapoint R."/>
            <person name="Lazzaro B.P."/>
            <person name="Lee S.J."/>
            <person name="Levesque L."/>
            <person name="Li R."/>
            <person name="Lin C.F."/>
            <person name="Lin M.F."/>
            <person name="Lindblad-Toh K."/>
            <person name="Llopart A."/>
            <person name="Long M."/>
            <person name="Low L."/>
            <person name="Lozovsky E."/>
            <person name="Lu J."/>
            <person name="Luo M."/>
            <person name="Machado C.A."/>
            <person name="Makalowski W."/>
            <person name="Marzo M."/>
            <person name="Matsuda M."/>
            <person name="Matzkin L."/>
            <person name="McAllister B."/>
            <person name="McBride C.S."/>
            <person name="McKernan B."/>
            <person name="McKernan K."/>
            <person name="Mendez-Lago M."/>
            <person name="Minx P."/>
            <person name="Mollenhauer M.U."/>
            <person name="Montooth K."/>
            <person name="Mount S.M."/>
            <person name="Mu X."/>
            <person name="Myers E."/>
            <person name="Negre B."/>
            <person name="Newfeld S."/>
            <person name="Nielsen R."/>
            <person name="Noor M.A."/>
            <person name="O'Grady P."/>
            <person name="Pachter L."/>
            <person name="Papaceit M."/>
            <person name="Parisi M.J."/>
            <person name="Parisi M."/>
            <person name="Parts L."/>
            <person name="Pedersen J.S."/>
            <person name="Pesole G."/>
            <person name="Phillippy A.M."/>
            <person name="Ponting C.P."/>
            <person name="Pop M."/>
            <person name="Porcelli D."/>
            <person name="Powell J.R."/>
            <person name="Prohaska S."/>
            <person name="Pruitt K."/>
            <person name="Puig M."/>
            <person name="Quesneville H."/>
            <person name="Ram K.R."/>
            <person name="Rand D."/>
            <person name="Rasmussen M.D."/>
            <person name="Reed L.K."/>
            <person name="Reenan R."/>
            <person name="Reily A."/>
            <person name="Remington K.A."/>
            <person name="Rieger T.T."/>
            <person name="Ritchie M.G."/>
            <person name="Robin C."/>
            <person name="Rogers Y.H."/>
            <person name="Rohde C."/>
            <person name="Rozas J."/>
            <person name="Rubenfield M.J."/>
            <person name="Ruiz A."/>
            <person name="Russo S."/>
            <person name="Salzberg S.L."/>
            <person name="Sanchez-Gracia A."/>
            <person name="Saranga D.J."/>
            <person name="Sato H."/>
            <person name="Schaeffer S.W."/>
            <person name="Schatz M.C."/>
            <person name="Schlenke T."/>
            <person name="Schwartz R."/>
            <person name="Segarra C."/>
            <person name="Singh R.S."/>
            <person name="Sirot L."/>
            <person name="Sirota M."/>
            <person name="Sisneros N.B."/>
            <person name="Smith C.D."/>
            <person name="Smith T.F."/>
            <person name="Spieth J."/>
            <person name="Stage D.E."/>
            <person name="Stark A."/>
            <person name="Stephan W."/>
            <person name="Strausberg R.L."/>
            <person name="Strempel S."/>
            <person name="Sturgill D."/>
            <person name="Sutton G."/>
            <person name="Sutton G.G."/>
            <person name="Tao W."/>
            <person name="Teichmann S."/>
            <person name="Tobari Y.N."/>
            <person name="Tomimura Y."/>
            <person name="Tsolas J.M."/>
            <person name="Valente V.L."/>
            <person name="Venter E."/>
            <person name="Venter J.C."/>
            <person name="Vicario S."/>
            <person name="Vieira F.G."/>
            <person name="Vilella A.J."/>
            <person name="Villasante A."/>
            <person name="Walenz B."/>
            <person name="Wang J."/>
            <person name="Wasserman M."/>
            <person name="Watts T."/>
            <person name="Wilson D."/>
            <person name="Wilson R.K."/>
            <person name="Wing R.A."/>
            <person name="Wolfner M.F."/>
            <person name="Wong A."/>
            <person name="Wong G.K."/>
            <person name="Wu C.I."/>
            <person name="Wu G."/>
            <person name="Yamamoto D."/>
            <person name="Yang H.P."/>
            <person name="Yang S.P."/>
            <person name="Yorke J.A."/>
            <person name="Yoshida K."/>
            <person name="Zdobnov E."/>
            <person name="Zhang P."/>
            <person name="Zhang Y."/>
            <person name="Zimin A.V."/>
            <person name="Baldwin J."/>
            <person name="Abdouelleil A."/>
            <person name="Abdulkadir J."/>
            <person name="Abebe A."/>
            <person name="Abera B."/>
            <person name="Abreu J."/>
            <person name="Acer S.C."/>
            <person name="Aftuck L."/>
            <person name="Alexander A."/>
            <person name="An P."/>
            <person name="Anderson E."/>
            <person name="Anderson S."/>
            <person name="Arachi H."/>
            <person name="Azer M."/>
            <person name="Bachantsang P."/>
            <person name="Barry A."/>
            <person name="Bayul T."/>
            <person name="Berlin A."/>
            <person name="Bessette D."/>
            <person name="Bloom T."/>
            <person name="Blye J."/>
            <person name="Boguslavskiy L."/>
            <person name="Bonnet C."/>
            <person name="Boukhgalter B."/>
            <person name="Bourzgui I."/>
            <person name="Brown A."/>
            <person name="Cahill P."/>
            <person name="Channer S."/>
            <person name="Cheshatsang Y."/>
            <person name="Chuda L."/>
            <person name="Citroen M."/>
            <person name="Collymore A."/>
            <person name="Cooke P."/>
            <person name="Costello M."/>
            <person name="D'Aco K."/>
            <person name="Daza R."/>
            <person name="De Haan G."/>
            <person name="DeGray S."/>
            <person name="DeMaso C."/>
            <person name="Dhargay N."/>
            <person name="Dooley K."/>
            <person name="Dooley E."/>
            <person name="Doricent M."/>
            <person name="Dorje P."/>
            <person name="Dorjee K."/>
            <person name="Dupes A."/>
            <person name="Elong R."/>
            <person name="Falk J."/>
            <person name="Farina A."/>
            <person name="Faro S."/>
            <person name="Ferguson D."/>
            <person name="Fisher S."/>
            <person name="Foley C.D."/>
            <person name="Franke A."/>
            <person name="Friedrich D."/>
            <person name="Gadbois L."/>
            <person name="Gearin G."/>
            <person name="Gearin C.R."/>
            <person name="Giannoukos G."/>
            <person name="Goode T."/>
            <person name="Graham J."/>
            <person name="Grandbois E."/>
            <person name="Grewal S."/>
            <person name="Gyaltsen K."/>
            <person name="Hafez N."/>
            <person name="Hagos B."/>
            <person name="Hall J."/>
            <person name="Henson C."/>
            <person name="Hollinger A."/>
            <person name="Honan T."/>
            <person name="Huard M.D."/>
            <person name="Hughes L."/>
            <person name="Hurhula B."/>
            <person name="Husby M.E."/>
            <person name="Kamat A."/>
            <person name="Kanga B."/>
            <person name="Kashin S."/>
            <person name="Khazanovich D."/>
            <person name="Kisner P."/>
            <person name="Lance K."/>
            <person name="Lara M."/>
            <person name="Lee W."/>
            <person name="Lennon N."/>
            <person name="Letendre F."/>
            <person name="LeVine R."/>
            <person name="Lipovsky A."/>
            <person name="Liu X."/>
            <person name="Liu J."/>
            <person name="Liu S."/>
            <person name="Lokyitsang T."/>
            <person name="Lokyitsang Y."/>
            <person name="Lubonja R."/>
            <person name="Lui A."/>
            <person name="MacDonald P."/>
            <person name="Magnisalis V."/>
            <person name="Maru K."/>
            <person name="Matthews C."/>
            <person name="McCusker W."/>
            <person name="McDonough S."/>
            <person name="Mehta T."/>
            <person name="Meldrim J."/>
            <person name="Meneus L."/>
            <person name="Mihai O."/>
            <person name="Mihalev A."/>
            <person name="Mihova T."/>
            <person name="Mittelman R."/>
            <person name="Mlenga V."/>
            <person name="Montmayeur A."/>
            <person name="Mulrain L."/>
            <person name="Navidi A."/>
            <person name="Naylor J."/>
            <person name="Negash T."/>
            <person name="Nguyen T."/>
            <person name="Nguyen N."/>
            <person name="Nicol R."/>
            <person name="Norbu C."/>
            <person name="Norbu N."/>
            <person name="Novod N."/>
            <person name="O'Neill B."/>
            <person name="Osman S."/>
            <person name="Markiewicz E."/>
            <person name="Oyono O.L."/>
            <person name="Patti C."/>
            <person name="Phunkhang P."/>
            <person name="Pierre F."/>
            <person name="Priest M."/>
            <person name="Raghuraman S."/>
            <person name="Rege F."/>
            <person name="Reyes R."/>
            <person name="Rise C."/>
            <person name="Rogov P."/>
            <person name="Ross K."/>
            <person name="Ryan E."/>
            <person name="Settipalli S."/>
            <person name="Shea T."/>
            <person name="Sherpa N."/>
            <person name="Shi L."/>
            <person name="Shih D."/>
            <person name="Sparrow T."/>
            <person name="Spaulding J."/>
            <person name="Stalker J."/>
            <person name="Stange-Thomann N."/>
            <person name="Stavropoulos S."/>
            <person name="Stone C."/>
            <person name="Strader C."/>
            <person name="Tesfaye S."/>
            <person name="Thomson T."/>
            <person name="Thoulutsang Y."/>
            <person name="Thoulutsang D."/>
            <person name="Topham K."/>
            <person name="Topping I."/>
            <person name="Tsamla T."/>
            <person name="Vassiliev H."/>
            <person name="Vo A."/>
            <person name="Wangchuk T."/>
            <person name="Wangdi T."/>
            <person name="Weiand M."/>
            <person name="Wilkinson J."/>
            <person name="Wilson A."/>
            <person name="Yadav S."/>
            <person name="Young G."/>
            <person name="Yu Q."/>
            <person name="Zembek L."/>
            <person name="Zhong D."/>
            <person name="Zimmer A."/>
            <person name="Zwirko Z."/>
            <person name="Jaffe D.B."/>
            <person name="Alvarez P."/>
            <person name="Brockman W."/>
            <person name="Butler J."/>
            <person name="Chin C."/>
            <person name="Gnerre S."/>
            <person name="Grabherr M."/>
            <person name="Kleber M."/>
            <person name="Mauceli E."/>
            <person name="MacCallum I."/>
        </authorList>
    </citation>
    <scope>NUCLEOTIDE SEQUENCE [LARGE SCALE GENOMIC DNA]</scope>
    <source>
        <strain evidence="4">Tucson 14024-0371.13</strain>
    </source>
</reference>
<dbReference type="GeneID" id="6497651"/>
<dbReference type="HOGENOM" id="CLU_038629_0_0_1"/>
<accession>B3MM38</accession>
<keyword evidence="4" id="KW-1185">Reference proteome</keyword>
<dbReference type="KEGG" id="dan:6497651"/>
<gene>
    <name evidence="3" type="primary">Dana\GF14833</name>
    <name evidence="3" type="synonym">dana_GLEANR_15598</name>
    <name evidence="3" type="ORF">GF14833</name>
</gene>
<evidence type="ECO:0000313" key="3">
    <source>
        <dbReference type="EMBL" id="EDV30853.2"/>
    </source>
</evidence>
<dbReference type="AlphaFoldDB" id="B3MM38"/>
<feature type="coiled-coil region" evidence="1">
    <location>
        <begin position="408"/>
        <end position="499"/>
    </location>
</feature>
<name>B3MM38_DROAN</name>
<proteinExistence type="predicted"/>
<dbReference type="Proteomes" id="UP000007801">
    <property type="component" value="Unassembled WGS sequence"/>
</dbReference>
<evidence type="ECO:0000256" key="1">
    <source>
        <dbReference type="SAM" id="Coils"/>
    </source>
</evidence>
<dbReference type="EMBL" id="CH902620">
    <property type="protein sequence ID" value="EDV30853.2"/>
    <property type="molecule type" value="Genomic_DNA"/>
</dbReference>
<dbReference type="STRING" id="7217.B3MM38"/>
<protein>
    <submittedName>
        <fullName evidence="3">Uncharacterized protein</fullName>
    </submittedName>
</protein>
<dbReference type="OrthoDB" id="7914571at2759"/>
<organism evidence="3 4">
    <name type="scientific">Drosophila ananassae</name>
    <name type="common">Fruit fly</name>
    <dbReference type="NCBI Taxonomy" id="7217"/>
    <lineage>
        <taxon>Eukaryota</taxon>
        <taxon>Metazoa</taxon>
        <taxon>Ecdysozoa</taxon>
        <taxon>Arthropoda</taxon>
        <taxon>Hexapoda</taxon>
        <taxon>Insecta</taxon>
        <taxon>Pterygota</taxon>
        <taxon>Neoptera</taxon>
        <taxon>Endopterygota</taxon>
        <taxon>Diptera</taxon>
        <taxon>Brachycera</taxon>
        <taxon>Muscomorpha</taxon>
        <taxon>Ephydroidea</taxon>
        <taxon>Drosophilidae</taxon>
        <taxon>Drosophila</taxon>
        <taxon>Sophophora</taxon>
    </lineage>
</organism>
<feature type="compositionally biased region" description="Basic and acidic residues" evidence="2">
    <location>
        <begin position="64"/>
        <end position="74"/>
    </location>
</feature>
<evidence type="ECO:0000256" key="2">
    <source>
        <dbReference type="SAM" id="MobiDB-lite"/>
    </source>
</evidence>
<feature type="compositionally biased region" description="Basic and acidic residues" evidence="2">
    <location>
        <begin position="1"/>
        <end position="39"/>
    </location>
</feature>
<keyword evidence="1" id="KW-0175">Coiled coil</keyword>